<name>A0ABT1VV50_9PROT</name>
<feature type="region of interest" description="Disordered" evidence="1">
    <location>
        <begin position="145"/>
        <end position="193"/>
    </location>
</feature>
<dbReference type="CDD" id="cd10283">
    <property type="entry name" value="MnuA_DNase1-like"/>
    <property type="match status" value="1"/>
</dbReference>
<evidence type="ECO:0000259" key="3">
    <source>
        <dbReference type="Pfam" id="PF13403"/>
    </source>
</evidence>
<dbReference type="SUPFAM" id="SSF56219">
    <property type="entry name" value="DNase I-like"/>
    <property type="match status" value="1"/>
</dbReference>
<evidence type="ECO:0000259" key="2">
    <source>
        <dbReference type="Pfam" id="PF03372"/>
    </source>
</evidence>
<feature type="domain" description="Endonuclease/exonuclease/phosphatase" evidence="2">
    <location>
        <begin position="473"/>
        <end position="750"/>
    </location>
</feature>
<dbReference type="Pfam" id="PF13403">
    <property type="entry name" value="Hint_2"/>
    <property type="match status" value="1"/>
</dbReference>
<evidence type="ECO:0000313" key="5">
    <source>
        <dbReference type="Proteomes" id="UP001524547"/>
    </source>
</evidence>
<comment type="caution">
    <text evidence="4">The sequence shown here is derived from an EMBL/GenBank/DDBJ whole genome shotgun (WGS) entry which is preliminary data.</text>
</comment>
<dbReference type="InterPro" id="IPR028992">
    <property type="entry name" value="Hedgehog/Intein_dom"/>
</dbReference>
<dbReference type="InterPro" id="IPR005135">
    <property type="entry name" value="Endo/exonuclease/phosphatase"/>
</dbReference>
<feature type="compositionally biased region" description="Low complexity" evidence="1">
    <location>
        <begin position="183"/>
        <end position="193"/>
    </location>
</feature>
<dbReference type="EMBL" id="JAMZEJ010000003">
    <property type="protein sequence ID" value="MCQ8240217.1"/>
    <property type="molecule type" value="Genomic_DNA"/>
</dbReference>
<dbReference type="Gene3D" id="2.170.16.10">
    <property type="entry name" value="Hedgehog/Intein (Hint) domain"/>
    <property type="match status" value="1"/>
</dbReference>
<dbReference type="Pfam" id="PF03372">
    <property type="entry name" value="Exo_endo_phos"/>
    <property type="match status" value="1"/>
</dbReference>
<dbReference type="RefSeq" id="WP_422918965.1">
    <property type="nucleotide sequence ID" value="NZ_JAMZEJ010000003.1"/>
</dbReference>
<keyword evidence="5" id="KW-1185">Reference proteome</keyword>
<gene>
    <name evidence="4" type="ORF">NFI88_05095</name>
</gene>
<feature type="domain" description="Hedgehog/Intein (Hint)" evidence="3">
    <location>
        <begin position="760"/>
        <end position="895"/>
    </location>
</feature>
<dbReference type="InterPro" id="IPR036844">
    <property type="entry name" value="Hint_dom_sf"/>
</dbReference>
<dbReference type="PANTHER" id="PTHR42834">
    <property type="entry name" value="ENDONUCLEASE/EXONUCLEASE/PHOSPHATASE FAMILY PROTEIN (AFU_ORTHOLOGUE AFUA_3G09210)"/>
    <property type="match status" value="1"/>
</dbReference>
<proteinExistence type="predicted"/>
<dbReference type="Gene3D" id="3.60.10.10">
    <property type="entry name" value="Endonuclease/exonuclease/phosphatase"/>
    <property type="match status" value="1"/>
</dbReference>
<reference evidence="4 5" key="1">
    <citation type="submission" date="2022-06" db="EMBL/GenBank/DDBJ databases">
        <title>Rhizosaccharibacter gen. nov. sp. nov. KSS12, endophytic bacteria isolated from sugarcane.</title>
        <authorList>
            <person name="Pitiwittayakul N."/>
        </authorList>
    </citation>
    <scope>NUCLEOTIDE SEQUENCE [LARGE SCALE GENOMIC DNA]</scope>
    <source>
        <strain evidence="4 5">KSS12</strain>
    </source>
</reference>
<sequence>MTTDPLINEFLFNPSLAGDPNEFIEIKGDPSTDYSGYSLLVIDGDGSQAGIVDNIFTLGTTNADGYWVTPFQTNKLQNGTQTVLLVRNLDPAVKVGTDLDAGNTGSLTSTPWTGIVDSIAVRDSDASDPTYAGAPVLTGASILGASRVPDGRDTNTAADWVPNDPGEAGIGNSNPPASGTVSNTPGAPNAGGNAATPVTVSIQALNGDSYSSPYSNQQVSTTGIVTAIDSTGTIGYWIQQATKDPSHVGSSAIFVYVGSAAALPTVGSTVTVTGKMTMYTPSSQSNVLATPEINQTAAPVVVGSGTATIAPTLIGAGGLSVPTADYTGSSTNLNASTATLSPTTNALDFYRSLQGQLITLHDVKVVGSTASGATWVVPDGGAGLLNSRGALIQTATNDYTQRIEIYFDSGTSPGTSPFATLGDSLGDVSGILQYYNGIYELVPTTAITVTHDAPAQQVTSFAKDPTHLLLADYNVENLNITTSANLARIQQLAGIITGNLNSPDILALQEIQDNNGTVDDGTVDASQTLQAVVDAIKAAGGPTYAWAQIDPVNDTGGGVAGGNIRNVFLYDTSRVSLVSLDQIGVDQSGTVFKNTRLPLVGTFSFNGQQITLVNVHNSSQAGSSGEYGSVQPPINHGGDTSVVNNRVAQAQTISDYVKGLTDADPGAKIAVLGDFNDVDWSPAQQVYATSGGLTDLNLKEAADNRYTYVFNGNAESLDHTLATGSLYDASQFTTVHVNAEYNDSTRESDHDPSLTLVELTCFLEGTRILTPSGEVAVETLRAGDLVLTASGAARPVRWMGRRDVDLARAAEPDTLHPVRIRRDAFSPNVPSRDLLVTPEHCIAVADGLIPARMLVNGGSIRAERGMRRFRVFHVELDSHDILLADNLPCESYLDTGNRASFDDAPAIALHPRFDGTQATATWAAHASAPLLTAREAVEPVWRDLAARSEALGYGAAPATRRHADPDLRLALEDGTPLAASLRGGILVATLPAGTEAVRLRSRAASRAELDGPFVDDRRRLGVAFADATWGDGHDMVPLDLSDPAVADVGWHAPESTGELTWRWTNGDARLVLPARSRSTRLRLTVHAVGEYLAAEPARPCPTRSTEGLAA</sequence>
<evidence type="ECO:0000313" key="4">
    <source>
        <dbReference type="EMBL" id="MCQ8240217.1"/>
    </source>
</evidence>
<dbReference type="PANTHER" id="PTHR42834:SF1">
    <property type="entry name" value="ENDONUCLEASE_EXONUCLEASE_PHOSPHATASE FAMILY PROTEIN (AFU_ORTHOLOGUE AFUA_3G09210)"/>
    <property type="match status" value="1"/>
</dbReference>
<feature type="compositionally biased region" description="Polar residues" evidence="1">
    <location>
        <begin position="171"/>
        <end position="182"/>
    </location>
</feature>
<dbReference type="Proteomes" id="UP001524547">
    <property type="component" value="Unassembled WGS sequence"/>
</dbReference>
<protein>
    <submittedName>
        <fullName evidence="4">Hint domain-containing protein</fullName>
    </submittedName>
</protein>
<organism evidence="4 5">
    <name type="scientific">Rhizosaccharibacter radicis</name>
    <dbReference type="NCBI Taxonomy" id="2782605"/>
    <lineage>
        <taxon>Bacteria</taxon>
        <taxon>Pseudomonadati</taxon>
        <taxon>Pseudomonadota</taxon>
        <taxon>Alphaproteobacteria</taxon>
        <taxon>Acetobacterales</taxon>
        <taxon>Acetobacteraceae</taxon>
        <taxon>Rhizosaccharibacter</taxon>
    </lineage>
</organism>
<accession>A0ABT1VV50</accession>
<dbReference type="CDD" id="cd04486">
    <property type="entry name" value="YhcR_OBF_like"/>
    <property type="match status" value="1"/>
</dbReference>
<dbReference type="SUPFAM" id="SSF51294">
    <property type="entry name" value="Hedgehog/intein (Hint) domain"/>
    <property type="match status" value="1"/>
</dbReference>
<dbReference type="InterPro" id="IPR036691">
    <property type="entry name" value="Endo/exonu/phosph_ase_sf"/>
</dbReference>
<evidence type="ECO:0000256" key="1">
    <source>
        <dbReference type="SAM" id="MobiDB-lite"/>
    </source>
</evidence>